<proteinExistence type="predicted"/>
<organism evidence="1 2">
    <name type="scientific">Fomitopsis schrenkii</name>
    <name type="common">Brown rot fungus</name>
    <dbReference type="NCBI Taxonomy" id="2126942"/>
    <lineage>
        <taxon>Eukaryota</taxon>
        <taxon>Fungi</taxon>
        <taxon>Dikarya</taxon>
        <taxon>Basidiomycota</taxon>
        <taxon>Agaricomycotina</taxon>
        <taxon>Agaricomycetes</taxon>
        <taxon>Polyporales</taxon>
        <taxon>Fomitopsis</taxon>
    </lineage>
</organism>
<dbReference type="InParanoid" id="S8E2G6"/>
<evidence type="ECO:0000313" key="2">
    <source>
        <dbReference type="Proteomes" id="UP000015241"/>
    </source>
</evidence>
<dbReference type="AlphaFoldDB" id="S8E2G6"/>
<reference evidence="1 2" key="1">
    <citation type="journal article" date="2012" name="Science">
        <title>The Paleozoic origin of enzymatic lignin decomposition reconstructed from 31 fungal genomes.</title>
        <authorList>
            <person name="Floudas D."/>
            <person name="Binder M."/>
            <person name="Riley R."/>
            <person name="Barry K."/>
            <person name="Blanchette R.A."/>
            <person name="Henrissat B."/>
            <person name="Martinez A.T."/>
            <person name="Otillar R."/>
            <person name="Spatafora J.W."/>
            <person name="Yadav J.S."/>
            <person name="Aerts A."/>
            <person name="Benoit I."/>
            <person name="Boyd A."/>
            <person name="Carlson A."/>
            <person name="Copeland A."/>
            <person name="Coutinho P.M."/>
            <person name="de Vries R.P."/>
            <person name="Ferreira P."/>
            <person name="Findley K."/>
            <person name="Foster B."/>
            <person name="Gaskell J."/>
            <person name="Glotzer D."/>
            <person name="Gorecki P."/>
            <person name="Heitman J."/>
            <person name="Hesse C."/>
            <person name="Hori C."/>
            <person name="Igarashi K."/>
            <person name="Jurgens J.A."/>
            <person name="Kallen N."/>
            <person name="Kersten P."/>
            <person name="Kohler A."/>
            <person name="Kuees U."/>
            <person name="Kumar T.K.A."/>
            <person name="Kuo A."/>
            <person name="LaButti K."/>
            <person name="Larrondo L.F."/>
            <person name="Lindquist E."/>
            <person name="Ling A."/>
            <person name="Lombard V."/>
            <person name="Lucas S."/>
            <person name="Lundell T."/>
            <person name="Martin R."/>
            <person name="McLaughlin D.J."/>
            <person name="Morgenstern I."/>
            <person name="Morin E."/>
            <person name="Murat C."/>
            <person name="Nagy L.G."/>
            <person name="Nolan M."/>
            <person name="Ohm R.A."/>
            <person name="Patyshakuliyeva A."/>
            <person name="Rokas A."/>
            <person name="Ruiz-Duenas F.J."/>
            <person name="Sabat G."/>
            <person name="Salamov A."/>
            <person name="Samejima M."/>
            <person name="Schmutz J."/>
            <person name="Slot J.C."/>
            <person name="St John F."/>
            <person name="Stenlid J."/>
            <person name="Sun H."/>
            <person name="Sun S."/>
            <person name="Syed K."/>
            <person name="Tsang A."/>
            <person name="Wiebenga A."/>
            <person name="Young D."/>
            <person name="Pisabarro A."/>
            <person name="Eastwood D.C."/>
            <person name="Martin F."/>
            <person name="Cullen D."/>
            <person name="Grigoriev I.V."/>
            <person name="Hibbett D.S."/>
        </authorList>
    </citation>
    <scope>NUCLEOTIDE SEQUENCE</scope>
    <source>
        <strain evidence="2">FP-58527</strain>
    </source>
</reference>
<sequence>CRTGHAFTGEYYARFVPTENVACPCGTHLQTRKHILLECPRYGDARYSTILRVAASPTVNDILGTQDGIRALAKFIAKTGAFSQTG</sequence>
<gene>
    <name evidence="1" type="ORF">FOMPIDRAFT_18484</name>
</gene>
<dbReference type="STRING" id="743788.S8E2G6"/>
<dbReference type="HOGENOM" id="CLU_163773_0_0_1"/>
<feature type="non-terminal residue" evidence="1">
    <location>
        <position position="86"/>
    </location>
</feature>
<keyword evidence="2" id="KW-1185">Reference proteome</keyword>
<dbReference type="EMBL" id="KE504157">
    <property type="protein sequence ID" value="EPS99366.1"/>
    <property type="molecule type" value="Genomic_DNA"/>
</dbReference>
<protein>
    <submittedName>
        <fullName evidence="1">Uncharacterized protein</fullName>
    </submittedName>
</protein>
<dbReference type="OrthoDB" id="3230070at2759"/>
<dbReference type="Proteomes" id="UP000015241">
    <property type="component" value="Unassembled WGS sequence"/>
</dbReference>
<evidence type="ECO:0000313" key="1">
    <source>
        <dbReference type="EMBL" id="EPS99366.1"/>
    </source>
</evidence>
<feature type="non-terminal residue" evidence="1">
    <location>
        <position position="1"/>
    </location>
</feature>
<name>S8E2G6_FOMSC</name>
<accession>S8E2G6</accession>